<evidence type="ECO:0008006" key="4">
    <source>
        <dbReference type="Google" id="ProtNLM"/>
    </source>
</evidence>
<feature type="transmembrane region" description="Helical" evidence="1">
    <location>
        <begin position="330"/>
        <end position="346"/>
    </location>
</feature>
<gene>
    <name evidence="2" type="ORF">C5B42_01620</name>
</gene>
<feature type="transmembrane region" description="Helical" evidence="1">
    <location>
        <begin position="185"/>
        <end position="209"/>
    </location>
</feature>
<organism evidence="2 3">
    <name type="scientific">Candidatus Cerribacteria bacterium 'Amazon FNV 2010 28 9'</name>
    <dbReference type="NCBI Taxonomy" id="2081795"/>
    <lineage>
        <taxon>Bacteria</taxon>
        <taxon>Candidatus Cerribacteria</taxon>
    </lineage>
</organism>
<comment type="caution">
    <text evidence="2">The sequence shown here is derived from an EMBL/GenBank/DDBJ whole genome shotgun (WGS) entry which is preliminary data.</text>
</comment>
<feature type="transmembrane region" description="Helical" evidence="1">
    <location>
        <begin position="355"/>
        <end position="376"/>
    </location>
</feature>
<protein>
    <recommendedName>
        <fullName evidence="4">Glycosyltransferase RgtA/B/C/D-like domain-containing protein</fullName>
    </recommendedName>
</protein>
<feature type="transmembrane region" description="Helical" evidence="1">
    <location>
        <begin position="254"/>
        <end position="272"/>
    </location>
</feature>
<name>A0A317JPP0_9BACT</name>
<feature type="transmembrane region" description="Helical" evidence="1">
    <location>
        <begin position="215"/>
        <end position="233"/>
    </location>
</feature>
<dbReference type="Proteomes" id="UP000246104">
    <property type="component" value="Unassembled WGS sequence"/>
</dbReference>
<proteinExistence type="predicted"/>
<feature type="transmembrane region" description="Helical" evidence="1">
    <location>
        <begin position="156"/>
        <end position="173"/>
    </location>
</feature>
<feature type="transmembrane region" description="Helical" evidence="1">
    <location>
        <begin position="306"/>
        <end position="324"/>
    </location>
</feature>
<evidence type="ECO:0000256" key="1">
    <source>
        <dbReference type="SAM" id="Phobius"/>
    </source>
</evidence>
<reference evidence="2 3" key="1">
    <citation type="submission" date="2018-02" db="EMBL/GenBank/DDBJ databases">
        <title>Genomic Reconstructions from Amazon Rainforest and Pasture Soil Reveal Novel Insights into the Physiology of Candidate Phyla in Tropical Sites.</title>
        <authorList>
            <person name="Kroeger M.E."/>
            <person name="Delmont T."/>
            <person name="Eren A.M."/>
            <person name="Guo J."/>
            <person name="Meyer K.M."/>
            <person name="Khan K."/>
            <person name="Rodrigues J.L.M."/>
            <person name="Bohannan B.J.M."/>
            <person name="Tringe S."/>
            <person name="Borges C.D."/>
            <person name="Tiedje J."/>
            <person name="Tsai S.M."/>
            <person name="Nusslein K."/>
        </authorList>
    </citation>
    <scope>NUCLEOTIDE SEQUENCE [LARGE SCALE GENOMIC DNA]</scope>
    <source>
        <strain evidence="2">Amazon FNV 2010 28 9</strain>
    </source>
</reference>
<feature type="transmembrane region" description="Helical" evidence="1">
    <location>
        <begin position="95"/>
        <end position="121"/>
    </location>
</feature>
<sequence length="411" mass="46825">MTKNYEALLLDLPLSSPIHDVFTSYLRMEMIKKILLVGFIFVAIFHAIGILLPETGFDALWYHLPIVKDMAVSREIRIVPDVPQSDEPRLGEVMFLPFFVVGGVVGIKIFTFIVTLALMYWTYRLCQLYLPDSWSLLTTLLIFTFHTIAWEATSAYVDQIRALMEVGLLVFLLSKSKLSFAQQLIACVLLTASLLTKSVSVLFIPAWFVLLWQQFNWKVSVTIVGLSLFALFVTHPSFSIFGSASNQLIVQTGIIHYVTTQLFSFLVLPLTLSFHAESYMSVIFLFAVPFVWINRKWLLQIYRPELLFIAVSLFTWVWIVPVSVRYDLSGLILLTILCVAVVVHSFPKNKNLKQLFALLLVGNITLNMVIRVGAVVKALPFLLGRESEVEYIKQYDQGIEKGPIEKWYGIH</sequence>
<feature type="transmembrane region" description="Helical" evidence="1">
    <location>
        <begin position="34"/>
        <end position="52"/>
    </location>
</feature>
<keyword evidence="1" id="KW-0812">Transmembrane</keyword>
<keyword evidence="1" id="KW-0472">Membrane</keyword>
<dbReference type="EMBL" id="PSRQ01000022">
    <property type="protein sequence ID" value="PWU23843.1"/>
    <property type="molecule type" value="Genomic_DNA"/>
</dbReference>
<feature type="transmembrane region" description="Helical" evidence="1">
    <location>
        <begin position="133"/>
        <end position="150"/>
    </location>
</feature>
<feature type="transmembrane region" description="Helical" evidence="1">
    <location>
        <begin position="278"/>
        <end position="294"/>
    </location>
</feature>
<dbReference type="AlphaFoldDB" id="A0A317JPP0"/>
<keyword evidence="1" id="KW-1133">Transmembrane helix</keyword>
<evidence type="ECO:0000313" key="3">
    <source>
        <dbReference type="Proteomes" id="UP000246104"/>
    </source>
</evidence>
<evidence type="ECO:0000313" key="2">
    <source>
        <dbReference type="EMBL" id="PWU23843.1"/>
    </source>
</evidence>
<accession>A0A317JPP0</accession>